<dbReference type="GO" id="GO:0005388">
    <property type="term" value="F:P-type calcium transporter activity"/>
    <property type="evidence" value="ECO:0007669"/>
    <property type="project" value="UniProtKB-EC"/>
</dbReference>
<dbReference type="EMBL" id="JAOPGA020000078">
    <property type="protein sequence ID" value="KAL0476716.1"/>
    <property type="molecule type" value="Genomic_DNA"/>
</dbReference>
<evidence type="ECO:0000256" key="10">
    <source>
        <dbReference type="ARBA" id="ARBA00022967"/>
    </source>
</evidence>
<evidence type="ECO:0000313" key="18">
    <source>
        <dbReference type="Proteomes" id="UP001431209"/>
    </source>
</evidence>
<feature type="transmembrane region" description="Helical" evidence="15">
    <location>
        <begin position="106"/>
        <end position="126"/>
    </location>
</feature>
<dbReference type="SUPFAM" id="SSF56784">
    <property type="entry name" value="HAD-like"/>
    <property type="match status" value="1"/>
</dbReference>
<comment type="subcellular location">
    <subcellularLocation>
        <location evidence="1">Endomembrane system</location>
        <topology evidence="1">Multi-pass membrane protein</topology>
    </subcellularLocation>
    <subcellularLocation>
        <location evidence="15">Membrane</location>
        <topology evidence="15">Multi-pass membrane protein</topology>
    </subcellularLocation>
</comment>
<dbReference type="PRINTS" id="PR00120">
    <property type="entry name" value="HATPASE"/>
</dbReference>
<reference evidence="17 18" key="1">
    <citation type="submission" date="2024-03" db="EMBL/GenBank/DDBJ databases">
        <title>The Acrasis kona genome and developmental transcriptomes reveal deep origins of eukaryotic multicellular pathways.</title>
        <authorList>
            <person name="Sheikh S."/>
            <person name="Fu C.-J."/>
            <person name="Brown M.W."/>
            <person name="Baldauf S.L."/>
        </authorList>
    </citation>
    <scope>NUCLEOTIDE SEQUENCE [LARGE SCALE GENOMIC DNA]</scope>
    <source>
        <strain evidence="17 18">ATCC MYA-3509</strain>
    </source>
</reference>
<dbReference type="GO" id="GO:0012505">
    <property type="term" value="C:endomembrane system"/>
    <property type="evidence" value="ECO:0007669"/>
    <property type="project" value="UniProtKB-SubCell"/>
</dbReference>
<dbReference type="InterPro" id="IPR001757">
    <property type="entry name" value="P_typ_ATPase"/>
</dbReference>
<comment type="function">
    <text evidence="15">Catalyzes the hydrolysis of ATP coupled with the transport of calcium.</text>
</comment>
<dbReference type="GO" id="GO:0046872">
    <property type="term" value="F:metal ion binding"/>
    <property type="evidence" value="ECO:0007669"/>
    <property type="project" value="UniProtKB-KW"/>
</dbReference>
<dbReference type="InterPro" id="IPR023298">
    <property type="entry name" value="ATPase_P-typ_TM_dom_sf"/>
</dbReference>
<dbReference type="Gene3D" id="3.40.50.1000">
    <property type="entry name" value="HAD superfamily/HAD-like"/>
    <property type="match status" value="1"/>
</dbReference>
<evidence type="ECO:0000256" key="14">
    <source>
        <dbReference type="ARBA" id="ARBA00048694"/>
    </source>
</evidence>
<keyword evidence="18" id="KW-1185">Reference proteome</keyword>
<keyword evidence="3 15" id="KW-0109">Calcium transport</keyword>
<sequence>MVFGITKEGIVDAWSSRDVARISELGGVAGIASKLKTDLRKGLNTEKQLNSDRKQVFGTNVFPEREARSFWEFVVEAFEDETLRILIACAVVSLVFGFFFSNEPNAWIDSVGIFFAIFLVVSVSSLNNWQKENQFRALNRVKDDRTVKVLRDGRTLTMQATDILVGDIIKLDTGDYVPADGLIVECHGVGCDESNLTGESDTAEKSEFSPFMMAGTQLVDGVGSMLVTSVGVNTEWGRTLDKLQSEPSQETPLEKELEKVADSIGRCGLTVAVLMFAVLTIKLLLAAFVYDVGEADKLDSYGILGELLKYVLHAVSLVVAAVPEGLPLAVTISLAFSTKKMLADQNLVRNLAACETMGGATTICSDKTGTLTTNRMTVTEIFSGDTTHVGDFNANTLNRETLKVLTQAISINSTADVVGNTEPPTYTGNKTECAMLAMLSKMNVDYRTSREEGRELVKRVYPFSSETKRMSTSINLNNNNNKQRVFTKGASEIVFAMCDRYVDNNGSTKPIPTNNTFSSVITRMAESGLRTICVAYKDVDQSGQHLEAPQNEYICVAILGIKDPVRHQVPAAIRQCKRSGILVRMVTGDNVSTAKQIARECGIYDPEHGGIAIEGPEFRALSMVEMEEMLPKIQVLARSTPTDKHLLVTTLKRMGEIVAVTGDGTNDAAALKAANVGLSMGLSGTEVAKEASDIVIMDDDFSSIVKSVKWGRSVYENVRKFLQFQITINIVAVMITFVSSVTNGGFPLTAVQLLWVNLIMDTFAALALSTEPPSEDLLNRKPHGRSDSIITKNMWKNILVQSALQLAILLPLIYSHESLLGPISTPELPNHLSNKRSSHDYTLVFNVFVWCQLFNMWNARKINNELNIFENISKSWIFVVIFIITAIGQVAITEYGGPVGFGTTGLTSHEWILSIGLGLSALPVGYALRFIRMF</sequence>
<dbReference type="PROSITE" id="PS00154">
    <property type="entry name" value="ATPASE_E1_E2"/>
    <property type="match status" value="1"/>
</dbReference>
<dbReference type="FunFam" id="2.70.150.10:FF:000029">
    <property type="entry name" value="Calcium-transporting ATPase"/>
    <property type="match status" value="1"/>
</dbReference>
<evidence type="ECO:0000256" key="13">
    <source>
        <dbReference type="ARBA" id="ARBA00023136"/>
    </source>
</evidence>
<evidence type="ECO:0000313" key="17">
    <source>
        <dbReference type="EMBL" id="KAL0476716.1"/>
    </source>
</evidence>
<evidence type="ECO:0000256" key="8">
    <source>
        <dbReference type="ARBA" id="ARBA00022840"/>
    </source>
</evidence>
<evidence type="ECO:0000259" key="16">
    <source>
        <dbReference type="SMART" id="SM00831"/>
    </source>
</evidence>
<dbReference type="Pfam" id="PF13246">
    <property type="entry name" value="Cation_ATPase"/>
    <property type="match status" value="1"/>
</dbReference>
<dbReference type="SFLD" id="SFLDS00003">
    <property type="entry name" value="Haloacid_Dehalogenase"/>
    <property type="match status" value="1"/>
</dbReference>
<keyword evidence="9" id="KW-0460">Magnesium</keyword>
<dbReference type="SMART" id="SM00831">
    <property type="entry name" value="Cation_ATPase_N"/>
    <property type="match status" value="1"/>
</dbReference>
<dbReference type="Gene3D" id="3.40.1110.10">
    <property type="entry name" value="Calcium-transporting ATPase, cytoplasmic domain N"/>
    <property type="match status" value="1"/>
</dbReference>
<keyword evidence="7 15" id="KW-0106">Calcium</keyword>
<keyword evidence="8 15" id="KW-0067">ATP-binding</keyword>
<feature type="transmembrane region" description="Helical" evidence="15">
    <location>
        <begin position="83"/>
        <end position="100"/>
    </location>
</feature>
<proteinExistence type="inferred from homology"/>
<feature type="domain" description="Cation-transporting P-type ATPase N-terminal" evidence="16">
    <location>
        <begin position="24"/>
        <end position="98"/>
    </location>
</feature>
<dbReference type="SUPFAM" id="SSF81665">
    <property type="entry name" value="Calcium ATPase, transmembrane domain M"/>
    <property type="match status" value="1"/>
</dbReference>
<dbReference type="InterPro" id="IPR023214">
    <property type="entry name" value="HAD_sf"/>
</dbReference>
<evidence type="ECO:0000256" key="3">
    <source>
        <dbReference type="ARBA" id="ARBA00022568"/>
    </source>
</evidence>
<dbReference type="SFLD" id="SFLDF00027">
    <property type="entry name" value="p-type_atpase"/>
    <property type="match status" value="1"/>
</dbReference>
<protein>
    <recommendedName>
        <fullName evidence="15">Calcium-transporting ATPase</fullName>
        <ecNumber evidence="15">7.2.2.10</ecNumber>
    </recommendedName>
</protein>
<dbReference type="NCBIfam" id="TIGR01494">
    <property type="entry name" value="ATPase_P-type"/>
    <property type="match status" value="3"/>
</dbReference>
<feature type="transmembrane region" description="Helical" evidence="15">
    <location>
        <begin position="841"/>
        <end position="859"/>
    </location>
</feature>
<dbReference type="InterPro" id="IPR059000">
    <property type="entry name" value="ATPase_P-type_domA"/>
</dbReference>
<keyword evidence="10" id="KW-1278">Translocase</keyword>
<evidence type="ECO:0000256" key="9">
    <source>
        <dbReference type="ARBA" id="ARBA00022842"/>
    </source>
</evidence>
<dbReference type="InterPro" id="IPR023299">
    <property type="entry name" value="ATPase_P-typ_cyto_dom_N"/>
</dbReference>
<dbReference type="FunFam" id="3.40.50.1000:FF:000018">
    <property type="entry name" value="Calcium-transporting ATPase"/>
    <property type="match status" value="1"/>
</dbReference>
<dbReference type="Pfam" id="PF00122">
    <property type="entry name" value="E1-E2_ATPase"/>
    <property type="match status" value="1"/>
</dbReference>
<dbReference type="InterPro" id="IPR008250">
    <property type="entry name" value="ATPase_P-typ_transduc_dom_A_sf"/>
</dbReference>
<organism evidence="17 18">
    <name type="scientific">Acrasis kona</name>
    <dbReference type="NCBI Taxonomy" id="1008807"/>
    <lineage>
        <taxon>Eukaryota</taxon>
        <taxon>Discoba</taxon>
        <taxon>Heterolobosea</taxon>
        <taxon>Tetramitia</taxon>
        <taxon>Eutetramitia</taxon>
        <taxon>Acrasidae</taxon>
        <taxon>Acrasis</taxon>
    </lineage>
</organism>
<comment type="catalytic activity">
    <reaction evidence="14 15">
        <text>Ca(2+)(in) + ATP + H2O = Ca(2+)(out) + ADP + phosphate + H(+)</text>
        <dbReference type="Rhea" id="RHEA:18105"/>
        <dbReference type="ChEBI" id="CHEBI:15377"/>
        <dbReference type="ChEBI" id="CHEBI:15378"/>
        <dbReference type="ChEBI" id="CHEBI:29108"/>
        <dbReference type="ChEBI" id="CHEBI:30616"/>
        <dbReference type="ChEBI" id="CHEBI:43474"/>
        <dbReference type="ChEBI" id="CHEBI:456216"/>
        <dbReference type="EC" id="7.2.2.10"/>
    </reaction>
</comment>
<dbReference type="SUPFAM" id="SSF81660">
    <property type="entry name" value="Metal cation-transporting ATPase, ATP-binding domain N"/>
    <property type="match status" value="1"/>
</dbReference>
<dbReference type="PANTHER" id="PTHR24093">
    <property type="entry name" value="CATION TRANSPORTING ATPASE"/>
    <property type="match status" value="1"/>
</dbReference>
<dbReference type="GO" id="GO:0005524">
    <property type="term" value="F:ATP binding"/>
    <property type="evidence" value="ECO:0007669"/>
    <property type="project" value="UniProtKB-KW"/>
</dbReference>
<evidence type="ECO:0000256" key="2">
    <source>
        <dbReference type="ARBA" id="ARBA00022448"/>
    </source>
</evidence>
<dbReference type="InterPro" id="IPR018303">
    <property type="entry name" value="ATPase_P-typ_P_site"/>
</dbReference>
<dbReference type="Pfam" id="PF00689">
    <property type="entry name" value="Cation_ATPase_C"/>
    <property type="match status" value="1"/>
</dbReference>
<keyword evidence="2 15" id="KW-0813">Transport</keyword>
<dbReference type="AlphaFoldDB" id="A0AAW2YIU6"/>
<keyword evidence="11 15" id="KW-1133">Transmembrane helix</keyword>
<evidence type="ECO:0000256" key="7">
    <source>
        <dbReference type="ARBA" id="ARBA00022837"/>
    </source>
</evidence>
<feature type="transmembrane region" description="Helical" evidence="15">
    <location>
        <begin position="911"/>
        <end position="931"/>
    </location>
</feature>
<gene>
    <name evidence="17" type="ORF">AKO1_006171</name>
</gene>
<dbReference type="Proteomes" id="UP001431209">
    <property type="component" value="Unassembled WGS sequence"/>
</dbReference>
<evidence type="ECO:0000256" key="5">
    <source>
        <dbReference type="ARBA" id="ARBA00022723"/>
    </source>
</evidence>
<evidence type="ECO:0000256" key="6">
    <source>
        <dbReference type="ARBA" id="ARBA00022741"/>
    </source>
</evidence>
<dbReference type="CDD" id="cd02081">
    <property type="entry name" value="P-type_ATPase_Ca_PMCA-like"/>
    <property type="match status" value="1"/>
</dbReference>
<feature type="transmembrane region" description="Helical" evidence="15">
    <location>
        <begin position="310"/>
        <end position="336"/>
    </location>
</feature>
<evidence type="ECO:0000256" key="12">
    <source>
        <dbReference type="ARBA" id="ARBA00023065"/>
    </source>
</evidence>
<feature type="transmembrane region" description="Helical" evidence="15">
    <location>
        <begin position="721"/>
        <end position="741"/>
    </location>
</feature>
<evidence type="ECO:0000256" key="1">
    <source>
        <dbReference type="ARBA" id="ARBA00004127"/>
    </source>
</evidence>
<dbReference type="NCBIfam" id="TIGR01517">
    <property type="entry name" value="ATPase-IIB_Ca"/>
    <property type="match status" value="1"/>
</dbReference>
<dbReference type="InterPro" id="IPR044492">
    <property type="entry name" value="P_typ_ATPase_HD_dom"/>
</dbReference>
<name>A0AAW2YIU6_9EUKA</name>
<keyword evidence="13 15" id="KW-0472">Membrane</keyword>
<comment type="similarity">
    <text evidence="15">Belongs to the cation transport ATPase (P-type) (TC 3.A.3) family.</text>
</comment>
<comment type="caution">
    <text evidence="15">Lacks conserved residue(s) required for the propagation of feature annotation.</text>
</comment>
<dbReference type="InterPro" id="IPR006068">
    <property type="entry name" value="ATPase_P-typ_cation-transptr_C"/>
</dbReference>
<evidence type="ECO:0000256" key="11">
    <source>
        <dbReference type="ARBA" id="ARBA00022989"/>
    </source>
</evidence>
<keyword evidence="4 15" id="KW-0812">Transmembrane</keyword>
<keyword evidence="6 15" id="KW-0547">Nucleotide-binding</keyword>
<dbReference type="InterPro" id="IPR036412">
    <property type="entry name" value="HAD-like_sf"/>
</dbReference>
<dbReference type="Gene3D" id="1.20.1110.10">
    <property type="entry name" value="Calcium-transporting ATPase, transmembrane domain"/>
    <property type="match status" value="1"/>
</dbReference>
<keyword evidence="12 15" id="KW-0406">Ion transport</keyword>
<evidence type="ECO:0000256" key="4">
    <source>
        <dbReference type="ARBA" id="ARBA00022692"/>
    </source>
</evidence>
<dbReference type="SUPFAM" id="SSF81653">
    <property type="entry name" value="Calcium ATPase, transduction domain A"/>
    <property type="match status" value="1"/>
</dbReference>
<dbReference type="InterPro" id="IPR004014">
    <property type="entry name" value="ATPase_P-typ_cation-transptr_N"/>
</dbReference>
<accession>A0AAW2YIU6</accession>
<evidence type="ECO:0000256" key="15">
    <source>
        <dbReference type="RuleBase" id="RU361146"/>
    </source>
</evidence>
<dbReference type="PRINTS" id="PR00119">
    <property type="entry name" value="CATATPASE"/>
</dbReference>
<comment type="caution">
    <text evidence="17">The sequence shown here is derived from an EMBL/GenBank/DDBJ whole genome shotgun (WGS) entry which is preliminary data.</text>
</comment>
<feature type="transmembrane region" description="Helical" evidence="15">
    <location>
        <begin position="269"/>
        <end position="290"/>
    </location>
</feature>
<dbReference type="SFLD" id="SFLDG00002">
    <property type="entry name" value="C1.7:_P-type_atpase_like"/>
    <property type="match status" value="1"/>
</dbReference>
<dbReference type="EC" id="7.2.2.10" evidence="15"/>
<keyword evidence="5" id="KW-0479">Metal-binding</keyword>
<dbReference type="FunFam" id="1.20.1110.10:FF:000039">
    <property type="entry name" value="Calcium-transporting ATPase"/>
    <property type="match status" value="1"/>
</dbReference>
<dbReference type="PANTHER" id="PTHR24093:SF369">
    <property type="entry name" value="CALCIUM-TRANSPORTING ATPASE"/>
    <property type="match status" value="1"/>
</dbReference>
<dbReference type="Gene3D" id="2.70.150.10">
    <property type="entry name" value="Calcium-transporting ATPase, cytoplasmic transduction domain A"/>
    <property type="match status" value="1"/>
</dbReference>
<feature type="transmembrane region" description="Helical" evidence="15">
    <location>
        <begin position="871"/>
        <end position="891"/>
    </location>
</feature>
<dbReference type="InterPro" id="IPR006408">
    <property type="entry name" value="P-type_ATPase_IIB"/>
</dbReference>
<dbReference type="GO" id="GO:0016887">
    <property type="term" value="F:ATP hydrolysis activity"/>
    <property type="evidence" value="ECO:0007669"/>
    <property type="project" value="InterPro"/>
</dbReference>
<dbReference type="GO" id="GO:0005886">
    <property type="term" value="C:plasma membrane"/>
    <property type="evidence" value="ECO:0007669"/>
    <property type="project" value="TreeGrafter"/>
</dbReference>
<dbReference type="Pfam" id="PF00690">
    <property type="entry name" value="Cation_ATPase_N"/>
    <property type="match status" value="1"/>
</dbReference>